<proteinExistence type="predicted"/>
<accession>A0A173SMK5</accession>
<reference evidence="2 3" key="1">
    <citation type="submission" date="2015-09" db="EMBL/GenBank/DDBJ databases">
        <authorList>
            <consortium name="Pathogen Informatics"/>
        </authorList>
    </citation>
    <scope>NUCLEOTIDE SEQUENCE [LARGE SCALE GENOMIC DNA]</scope>
    <source>
        <strain evidence="2 3">2789STDY5834968</strain>
    </source>
</reference>
<sequence length="404" mass="44971">MAIQFVIIHNGTGYDVSNMFEEITWSGRKGAAPRSVSITLMDDDGCNHSRVTVDCANGDQCVFYEGGKELFRGIITSHKQSNSKKLVVKAYDNAYYLANNKDSFCYTNKTATDIFNDCMSRLGMTGNAVDTSYVIPELPKAKTTYYDVMLDALSTTYKATGERYYISSENGTIYLRKRVENAMQWVLEAGSSQSNLTSYEYSKSIEKIRTRVRLLSKEDAIVYEKANTELESKIGTFMEVKSVDDSYTAAQMQELVESIFDEKGTPEQSLKVSGMGVSEAVSGKCVYVIIPHLGLKRSFFIDEDTHKYTRESHTMTLKLNFAEPVTKSSGSTQTSSEHKIGDVVQFNGGYHYVNSTASKPTGSRCNAGPAKITHIAKGKAHPWHLEHTDSKSRVFGWVDDGTFS</sequence>
<dbReference type="Pfam" id="PF24032">
    <property type="entry name" value="YQBQ"/>
    <property type="match status" value="1"/>
</dbReference>
<organism evidence="2 3">
    <name type="scientific">Agathobacter rectalis</name>
    <dbReference type="NCBI Taxonomy" id="39491"/>
    <lineage>
        <taxon>Bacteria</taxon>
        <taxon>Bacillati</taxon>
        <taxon>Bacillota</taxon>
        <taxon>Clostridia</taxon>
        <taxon>Lachnospirales</taxon>
        <taxon>Lachnospiraceae</taxon>
        <taxon>Agathobacter</taxon>
    </lineage>
</organism>
<dbReference type="EMBL" id="CYXM01000004">
    <property type="protein sequence ID" value="CUM90408.1"/>
    <property type="molecule type" value="Genomic_DNA"/>
</dbReference>
<dbReference type="Proteomes" id="UP000095673">
    <property type="component" value="Unassembled WGS sequence"/>
</dbReference>
<feature type="domain" description="YqbQ/XkdQ" evidence="1">
    <location>
        <begin position="23"/>
        <end position="319"/>
    </location>
</feature>
<protein>
    <recommendedName>
        <fullName evidence="1">YqbQ/XkdQ domain-containing protein</fullName>
    </recommendedName>
</protein>
<name>A0A173SMK5_9FIRM</name>
<dbReference type="RefSeq" id="WP_055237750.1">
    <property type="nucleotide sequence ID" value="NZ_CYXM01000004.1"/>
</dbReference>
<dbReference type="AlphaFoldDB" id="A0A173SMK5"/>
<dbReference type="OrthoDB" id="9815473at2"/>
<dbReference type="SUPFAM" id="SSF69279">
    <property type="entry name" value="Phage tail proteins"/>
    <property type="match status" value="1"/>
</dbReference>
<dbReference type="InterPro" id="IPR056937">
    <property type="entry name" value="YqbQ/XkdQ"/>
</dbReference>
<evidence type="ECO:0000313" key="2">
    <source>
        <dbReference type="EMBL" id="CUM90408.1"/>
    </source>
</evidence>
<evidence type="ECO:0000259" key="1">
    <source>
        <dbReference type="Pfam" id="PF24032"/>
    </source>
</evidence>
<gene>
    <name evidence="2" type="ORF">ERS852580_01077</name>
</gene>
<evidence type="ECO:0000313" key="3">
    <source>
        <dbReference type="Proteomes" id="UP000095673"/>
    </source>
</evidence>